<protein>
    <submittedName>
        <fullName evidence="1">Uncharacterized protein</fullName>
    </submittedName>
</protein>
<sequence length="103" mass="11633">MQPTCTVFVTGFSEIDPNIFFKDAALTEISDKYSSINNFRMFKAKLTSAKSLENMHKKFDLIINDGKAFQIYSTIEYASIFLLEGYGRPNFAISSARQVLATN</sequence>
<name>A0A1B0AQP3_9MUSC</name>
<reference evidence="2" key="1">
    <citation type="submission" date="2015-01" db="EMBL/GenBank/DDBJ databases">
        <authorList>
            <person name="Aksoy S."/>
            <person name="Warren W."/>
            <person name="Wilson R.K."/>
        </authorList>
    </citation>
    <scope>NUCLEOTIDE SEQUENCE [LARGE SCALE GENOMIC DNA]</scope>
    <source>
        <strain evidence="2">IAEA</strain>
    </source>
</reference>
<dbReference type="Proteomes" id="UP000092460">
    <property type="component" value="Unassembled WGS sequence"/>
</dbReference>
<dbReference type="AlphaFoldDB" id="A0A1B0AQP3"/>
<evidence type="ECO:0000313" key="1">
    <source>
        <dbReference type="EnsemblMetazoa" id="GPPI005102-PA"/>
    </source>
</evidence>
<dbReference type="EMBL" id="JXJN01001993">
    <property type="status" value="NOT_ANNOTATED_CDS"/>
    <property type="molecule type" value="Genomic_DNA"/>
</dbReference>
<dbReference type="EnsemblMetazoa" id="GPPI005102-RA">
    <property type="protein sequence ID" value="GPPI005102-PA"/>
    <property type="gene ID" value="GPPI005102"/>
</dbReference>
<evidence type="ECO:0000313" key="2">
    <source>
        <dbReference type="Proteomes" id="UP000092460"/>
    </source>
</evidence>
<reference evidence="1" key="2">
    <citation type="submission" date="2020-05" db="UniProtKB">
        <authorList>
            <consortium name="EnsemblMetazoa"/>
        </authorList>
    </citation>
    <scope>IDENTIFICATION</scope>
    <source>
        <strain evidence="1">IAEA</strain>
    </source>
</reference>
<dbReference type="VEuPathDB" id="VectorBase:GPPI005102"/>
<organism evidence="1 2">
    <name type="scientific">Glossina palpalis gambiensis</name>
    <dbReference type="NCBI Taxonomy" id="67801"/>
    <lineage>
        <taxon>Eukaryota</taxon>
        <taxon>Metazoa</taxon>
        <taxon>Ecdysozoa</taxon>
        <taxon>Arthropoda</taxon>
        <taxon>Hexapoda</taxon>
        <taxon>Insecta</taxon>
        <taxon>Pterygota</taxon>
        <taxon>Neoptera</taxon>
        <taxon>Endopterygota</taxon>
        <taxon>Diptera</taxon>
        <taxon>Brachycera</taxon>
        <taxon>Muscomorpha</taxon>
        <taxon>Hippoboscoidea</taxon>
        <taxon>Glossinidae</taxon>
        <taxon>Glossina</taxon>
    </lineage>
</organism>
<accession>A0A1B0AQP3</accession>
<proteinExistence type="predicted"/>
<keyword evidence="2" id="KW-1185">Reference proteome</keyword>